<keyword evidence="1" id="KW-0479">Metal-binding</keyword>
<protein>
    <submittedName>
        <fullName evidence="8">CLUMA_CG016396, isoform A</fullName>
    </submittedName>
</protein>
<dbReference type="PROSITE" id="PS50157">
    <property type="entry name" value="ZINC_FINGER_C2H2_2"/>
    <property type="match status" value="2"/>
</dbReference>
<organism evidence="8 9">
    <name type="scientific">Clunio marinus</name>
    <dbReference type="NCBI Taxonomy" id="568069"/>
    <lineage>
        <taxon>Eukaryota</taxon>
        <taxon>Metazoa</taxon>
        <taxon>Ecdysozoa</taxon>
        <taxon>Arthropoda</taxon>
        <taxon>Hexapoda</taxon>
        <taxon>Insecta</taxon>
        <taxon>Pterygota</taxon>
        <taxon>Neoptera</taxon>
        <taxon>Endopterygota</taxon>
        <taxon>Diptera</taxon>
        <taxon>Nematocera</taxon>
        <taxon>Chironomoidea</taxon>
        <taxon>Chironomidae</taxon>
        <taxon>Clunio</taxon>
    </lineage>
</organism>
<accession>A0A1J1ITJ8</accession>
<proteinExistence type="predicted"/>
<evidence type="ECO:0000259" key="7">
    <source>
        <dbReference type="PROSITE" id="PS50157"/>
    </source>
</evidence>
<keyword evidence="9" id="KW-1185">Reference proteome</keyword>
<dbReference type="GO" id="GO:0008270">
    <property type="term" value="F:zinc ion binding"/>
    <property type="evidence" value="ECO:0007669"/>
    <property type="project" value="UniProtKB-KW"/>
</dbReference>
<dbReference type="OrthoDB" id="6368764at2759"/>
<dbReference type="SUPFAM" id="SSF57667">
    <property type="entry name" value="beta-beta-alpha zinc fingers"/>
    <property type="match status" value="1"/>
</dbReference>
<dbReference type="Gene3D" id="3.30.160.60">
    <property type="entry name" value="Classic Zinc Finger"/>
    <property type="match status" value="2"/>
</dbReference>
<evidence type="ECO:0000256" key="5">
    <source>
        <dbReference type="PROSITE-ProRule" id="PRU00042"/>
    </source>
</evidence>
<name>A0A1J1ITJ8_9DIPT</name>
<evidence type="ECO:0000313" key="9">
    <source>
        <dbReference type="Proteomes" id="UP000183832"/>
    </source>
</evidence>
<dbReference type="GO" id="GO:0000977">
    <property type="term" value="F:RNA polymerase II transcription regulatory region sequence-specific DNA binding"/>
    <property type="evidence" value="ECO:0007669"/>
    <property type="project" value="TreeGrafter"/>
</dbReference>
<keyword evidence="4" id="KW-0862">Zinc</keyword>
<dbReference type="PANTHER" id="PTHR24409:SF295">
    <property type="entry name" value="AZ2-RELATED"/>
    <property type="match status" value="1"/>
</dbReference>
<dbReference type="GO" id="GO:0000981">
    <property type="term" value="F:DNA-binding transcription factor activity, RNA polymerase II-specific"/>
    <property type="evidence" value="ECO:0007669"/>
    <property type="project" value="TreeGrafter"/>
</dbReference>
<feature type="domain" description="C2H2-type" evidence="7">
    <location>
        <begin position="356"/>
        <end position="379"/>
    </location>
</feature>
<dbReference type="GO" id="GO:0005634">
    <property type="term" value="C:nucleus"/>
    <property type="evidence" value="ECO:0007669"/>
    <property type="project" value="TreeGrafter"/>
</dbReference>
<dbReference type="InterPro" id="IPR036236">
    <property type="entry name" value="Znf_C2H2_sf"/>
</dbReference>
<dbReference type="EMBL" id="CVRI01000059">
    <property type="protein sequence ID" value="CRL03050.1"/>
    <property type="molecule type" value="Genomic_DNA"/>
</dbReference>
<evidence type="ECO:0000313" key="8">
    <source>
        <dbReference type="EMBL" id="CRL03050.1"/>
    </source>
</evidence>
<reference evidence="8 9" key="1">
    <citation type="submission" date="2015-04" db="EMBL/GenBank/DDBJ databases">
        <authorList>
            <person name="Syromyatnikov M.Y."/>
            <person name="Popov V.N."/>
        </authorList>
    </citation>
    <scope>NUCLEOTIDE SEQUENCE [LARGE SCALE GENOMIC DNA]</scope>
</reference>
<dbReference type="PROSITE" id="PS00028">
    <property type="entry name" value="ZINC_FINGER_C2H2_1"/>
    <property type="match status" value="4"/>
</dbReference>
<feature type="domain" description="C2H2-type" evidence="7">
    <location>
        <begin position="324"/>
        <end position="347"/>
    </location>
</feature>
<sequence>MENQQKESVKLSLENKDVKKEKENNDFIKKFAKDLLTCPFCSEEYLFDFTMREHLERRHGSEIEQLDSWPVEQFHCPYCRAMFYYSNLIPKHIHFSHGKDLLDAWLNSANNFEKYKKDKENQNEPSVKFLDCSPCLSILFDNLDTCDSIKKFKRDLGSVNSTPVSQPRSILKRTPYSGKIVISSPQSAALHRTINSLKRSSSARRKLRFDLPPLKASPQNSQESSKKESNFVLETPPKKKKSWLFCTSKNSPSPINSKIKKKLRTKACKLSNRSANQMITSTPITCLDDSDNQCDEFDNSIGSNWKSALKTSDFRPLFLTAERFQCNFCQVKFSCNAELLFHQKTNHRRISFLPPFKCGQCETTFYRNVYLVRHCQQQHIPSCY</sequence>
<dbReference type="SMART" id="SM00355">
    <property type="entry name" value="ZnF_C2H2"/>
    <property type="match status" value="4"/>
</dbReference>
<keyword evidence="2" id="KW-0677">Repeat</keyword>
<evidence type="ECO:0000256" key="2">
    <source>
        <dbReference type="ARBA" id="ARBA00022737"/>
    </source>
</evidence>
<dbReference type="InterPro" id="IPR013087">
    <property type="entry name" value="Znf_C2H2_type"/>
</dbReference>
<keyword evidence="3 5" id="KW-0863">Zinc-finger</keyword>
<evidence type="ECO:0000256" key="6">
    <source>
        <dbReference type="SAM" id="MobiDB-lite"/>
    </source>
</evidence>
<evidence type="ECO:0000256" key="4">
    <source>
        <dbReference type="ARBA" id="ARBA00022833"/>
    </source>
</evidence>
<gene>
    <name evidence="8" type="ORF">CLUMA_CG016396</name>
</gene>
<feature type="region of interest" description="Disordered" evidence="6">
    <location>
        <begin position="209"/>
        <end position="231"/>
    </location>
</feature>
<evidence type="ECO:0000256" key="3">
    <source>
        <dbReference type="ARBA" id="ARBA00022771"/>
    </source>
</evidence>
<dbReference type="Proteomes" id="UP000183832">
    <property type="component" value="Unassembled WGS sequence"/>
</dbReference>
<dbReference type="AlphaFoldDB" id="A0A1J1ITJ8"/>
<evidence type="ECO:0000256" key="1">
    <source>
        <dbReference type="ARBA" id="ARBA00022723"/>
    </source>
</evidence>
<dbReference type="PANTHER" id="PTHR24409">
    <property type="entry name" value="ZINC FINGER PROTEIN 142"/>
    <property type="match status" value="1"/>
</dbReference>